<dbReference type="EMBL" id="JABXWT010000003">
    <property type="protein sequence ID" value="NVO56130.1"/>
    <property type="molecule type" value="Genomic_DNA"/>
</dbReference>
<dbReference type="Proteomes" id="UP000630805">
    <property type="component" value="Unassembled WGS sequence"/>
</dbReference>
<proteinExistence type="predicted"/>
<protein>
    <recommendedName>
        <fullName evidence="4">HEAT repeat domain-containing protein</fullName>
    </recommendedName>
</protein>
<comment type="caution">
    <text evidence="2">The sequence shown here is derived from an EMBL/GenBank/DDBJ whole genome shotgun (WGS) entry which is preliminary data.</text>
</comment>
<sequence>MTRTCVLASLLITMATGAASQEITVRSGEHDGYTRLVFNVPPGTDWVLAQRKNGARLTVAMDDVTYRTGPVFGRLSTNRLASLSQTKPGAALEMEFGCDCVASAFLFQKSMIVVDIEPGTSLPPLIADIPLPVSRQEVQNVQPPKTPAPVAALNLSLLNRNGQGFKDQLSIRLLQGADRHILDLNLAPIGPRSSLTAESTTLPPDLSSNVSLSTVLDDLVGLPRAEFPQIEAKPICFSSAELGFNGWSDARPFPDQVAEFRAGLFHEFDRLDDARVVDLAKLYAFHGFGAEASSVLGLLETQPSDAAWVSTIARVVDERQTIAPNPFGGLQHCNSDAALWAVLTEQALASDARLEVVEQSFARLPDHLRRNLGPRLSSILVDAEELEAARRILRSVDRVERNGHPDVSQAKAEVAEAEGDDTRAEALLTEIIAAPDAAIEAPLALARLVEKRWADRGAVSSQELGLAASYATEFRRSEIGPLMMRTHAIALGLSHEFDTAFDLVRALPQGDDAAGTLNRHLQLLAERSDDVIFLRQTLEMPSDMVDALTIDTAIALSERFASLGFATQTFALANRQHDTTRRSDRARLRARAALMNGRPHQAMLELAEDTSEDAAALRVQAMDAIEDFASAGGMLRDLGDTGAANRYFWLAGLRELIDAEAVGKFADLNETTQALSNPPVRLLDTPLADAANMLRDSEAARQQIAELLKTVRQE</sequence>
<evidence type="ECO:0000313" key="2">
    <source>
        <dbReference type="EMBL" id="NVO56130.1"/>
    </source>
</evidence>
<feature type="signal peptide" evidence="1">
    <location>
        <begin position="1"/>
        <end position="20"/>
    </location>
</feature>
<dbReference type="RefSeq" id="WP_176864258.1">
    <property type="nucleotide sequence ID" value="NZ_JABXWT010000003.1"/>
</dbReference>
<keyword evidence="1" id="KW-0732">Signal</keyword>
<evidence type="ECO:0000313" key="3">
    <source>
        <dbReference type="Proteomes" id="UP000630805"/>
    </source>
</evidence>
<name>A0ABX2PPQ4_9RHOB</name>
<feature type="chain" id="PRO_5045775629" description="HEAT repeat domain-containing protein" evidence="1">
    <location>
        <begin position="21"/>
        <end position="714"/>
    </location>
</feature>
<evidence type="ECO:0000256" key="1">
    <source>
        <dbReference type="SAM" id="SignalP"/>
    </source>
</evidence>
<gene>
    <name evidence="2" type="ORF">HW561_10055</name>
</gene>
<keyword evidence="3" id="KW-1185">Reference proteome</keyword>
<organism evidence="2 3">
    <name type="scientific">Ruegeria haliotis</name>
    <dbReference type="NCBI Taxonomy" id="2747601"/>
    <lineage>
        <taxon>Bacteria</taxon>
        <taxon>Pseudomonadati</taxon>
        <taxon>Pseudomonadota</taxon>
        <taxon>Alphaproteobacteria</taxon>
        <taxon>Rhodobacterales</taxon>
        <taxon>Roseobacteraceae</taxon>
        <taxon>Ruegeria</taxon>
    </lineage>
</organism>
<reference evidence="2 3" key="1">
    <citation type="submission" date="2020-06" db="EMBL/GenBank/DDBJ databases">
        <authorList>
            <person name="Cao W.R."/>
        </authorList>
    </citation>
    <scope>NUCLEOTIDE SEQUENCE [LARGE SCALE GENOMIC DNA]</scope>
    <source>
        <strain evidence="2 3">B1Z28</strain>
    </source>
</reference>
<evidence type="ECO:0008006" key="4">
    <source>
        <dbReference type="Google" id="ProtNLM"/>
    </source>
</evidence>
<accession>A0ABX2PPQ4</accession>